<evidence type="ECO:0000256" key="1">
    <source>
        <dbReference type="ARBA" id="ARBA00004496"/>
    </source>
</evidence>
<dbReference type="AlphaFoldDB" id="A0AAD8CHR1"/>
<keyword evidence="9" id="KW-1185">Reference proteome</keyword>
<comment type="caution">
    <text evidence="8">The sequence shown here is derived from an EMBL/GenBank/DDBJ whole genome shotgun (WGS) entry which is preliminary data.</text>
</comment>
<dbReference type="GO" id="GO:0003779">
    <property type="term" value="F:actin binding"/>
    <property type="evidence" value="ECO:0007669"/>
    <property type="project" value="UniProtKB-KW"/>
</dbReference>
<feature type="region of interest" description="Disordered" evidence="5">
    <location>
        <begin position="487"/>
        <end position="576"/>
    </location>
</feature>
<evidence type="ECO:0000259" key="7">
    <source>
        <dbReference type="Pfam" id="PF13916"/>
    </source>
</evidence>
<dbReference type="PANTHER" id="PTHR21685">
    <property type="entry name" value="TON-B BOX DOMAIN"/>
    <property type="match status" value="1"/>
</dbReference>
<dbReference type="InterPro" id="IPR025903">
    <property type="entry name" value="Phostensin/Taperin_N_dom"/>
</dbReference>
<dbReference type="Proteomes" id="UP001230051">
    <property type="component" value="Unassembled WGS sequence"/>
</dbReference>
<feature type="region of interest" description="Disordered" evidence="5">
    <location>
        <begin position="1"/>
        <end position="96"/>
    </location>
</feature>
<evidence type="ECO:0000256" key="2">
    <source>
        <dbReference type="ARBA" id="ARBA00022490"/>
    </source>
</evidence>
<feature type="region of interest" description="Disordered" evidence="5">
    <location>
        <begin position="276"/>
        <end position="374"/>
    </location>
</feature>
<dbReference type="InterPro" id="IPR026671">
    <property type="entry name" value="PPP1R18/Tprn"/>
</dbReference>
<dbReference type="PANTHER" id="PTHR21685:SF0">
    <property type="entry name" value="PHOSTENSIN"/>
    <property type="match status" value="1"/>
</dbReference>
<feature type="domain" description="Phostensin/Taperin N-terminal" evidence="7">
    <location>
        <begin position="90"/>
        <end position="125"/>
    </location>
</feature>
<dbReference type="Pfam" id="PF13916">
    <property type="entry name" value="Phostensin_N"/>
    <property type="match status" value="2"/>
</dbReference>
<feature type="region of interest" description="Disordered" evidence="5">
    <location>
        <begin position="893"/>
        <end position="958"/>
    </location>
</feature>
<feature type="compositionally biased region" description="Polar residues" evidence="5">
    <location>
        <begin position="667"/>
        <end position="676"/>
    </location>
</feature>
<feature type="domain" description="Phostensin/Taperin N-terminal" evidence="7">
    <location>
        <begin position="32"/>
        <end position="76"/>
    </location>
</feature>
<keyword evidence="4" id="KW-0009">Actin-binding</keyword>
<proteinExistence type="predicted"/>
<feature type="compositionally biased region" description="Basic and acidic residues" evidence="5">
    <location>
        <begin position="13"/>
        <end position="48"/>
    </location>
</feature>
<feature type="compositionally biased region" description="Pro residues" evidence="5">
    <location>
        <begin position="542"/>
        <end position="551"/>
    </location>
</feature>
<feature type="compositionally biased region" description="Low complexity" evidence="5">
    <location>
        <begin position="54"/>
        <end position="66"/>
    </location>
</feature>
<keyword evidence="3" id="KW-0597">Phosphoprotein</keyword>
<evidence type="ECO:0000256" key="4">
    <source>
        <dbReference type="ARBA" id="ARBA00023203"/>
    </source>
</evidence>
<keyword evidence="2" id="KW-0963">Cytoplasm</keyword>
<feature type="compositionally biased region" description="Polar residues" evidence="5">
    <location>
        <begin position="706"/>
        <end position="721"/>
    </location>
</feature>
<dbReference type="InterPro" id="IPR025907">
    <property type="entry name" value="Phostensin/Taperin_PP1-bd_dom"/>
</dbReference>
<gene>
    <name evidence="8" type="primary">PPP1R18</name>
    <name evidence="8" type="ORF">AOXY_G32023</name>
</gene>
<dbReference type="Pfam" id="PF13914">
    <property type="entry name" value="Phostensin"/>
    <property type="match status" value="1"/>
</dbReference>
<accession>A0AAD8CHR1</accession>
<reference evidence="8" key="1">
    <citation type="submission" date="2022-02" db="EMBL/GenBank/DDBJ databases">
        <title>Atlantic sturgeon de novo genome assembly.</title>
        <authorList>
            <person name="Stock M."/>
            <person name="Klopp C."/>
            <person name="Guiguen Y."/>
            <person name="Cabau C."/>
            <person name="Parinello H."/>
            <person name="Santidrian Yebra-Pimentel E."/>
            <person name="Kuhl H."/>
            <person name="Dirks R.P."/>
            <person name="Guessner J."/>
            <person name="Wuertz S."/>
            <person name="Du K."/>
            <person name="Schartl M."/>
        </authorList>
    </citation>
    <scope>NUCLEOTIDE SEQUENCE</scope>
    <source>
        <strain evidence="8">STURGEONOMICS-FGT-2020</strain>
        <tissue evidence="8">Whole blood</tissue>
    </source>
</reference>
<evidence type="ECO:0000313" key="9">
    <source>
        <dbReference type="Proteomes" id="UP001230051"/>
    </source>
</evidence>
<comment type="subcellular location">
    <subcellularLocation>
        <location evidence="1">Cytoplasm</location>
    </subcellularLocation>
</comment>
<dbReference type="GO" id="GO:0019902">
    <property type="term" value="F:phosphatase binding"/>
    <property type="evidence" value="ECO:0007669"/>
    <property type="project" value="InterPro"/>
</dbReference>
<protein>
    <submittedName>
        <fullName evidence="8">Taperin-like</fullName>
    </submittedName>
</protein>
<feature type="compositionally biased region" description="Acidic residues" evidence="5">
    <location>
        <begin position="498"/>
        <end position="509"/>
    </location>
</feature>
<organism evidence="8 9">
    <name type="scientific">Acipenser oxyrinchus oxyrinchus</name>
    <dbReference type="NCBI Taxonomy" id="40147"/>
    <lineage>
        <taxon>Eukaryota</taxon>
        <taxon>Metazoa</taxon>
        <taxon>Chordata</taxon>
        <taxon>Craniata</taxon>
        <taxon>Vertebrata</taxon>
        <taxon>Euteleostomi</taxon>
        <taxon>Actinopterygii</taxon>
        <taxon>Chondrostei</taxon>
        <taxon>Acipenseriformes</taxon>
        <taxon>Acipenseridae</taxon>
        <taxon>Acipenser</taxon>
    </lineage>
</organism>
<evidence type="ECO:0000313" key="8">
    <source>
        <dbReference type="EMBL" id="KAK1151724.1"/>
    </source>
</evidence>
<dbReference type="EMBL" id="JAGXEW010000050">
    <property type="protein sequence ID" value="KAK1151724.1"/>
    <property type="molecule type" value="Genomic_DNA"/>
</dbReference>
<feature type="domain" description="Phostensin/Taperin PP1-binding" evidence="6">
    <location>
        <begin position="772"/>
        <end position="895"/>
    </location>
</feature>
<feature type="compositionally biased region" description="Basic and acidic residues" evidence="5">
    <location>
        <begin position="649"/>
        <end position="661"/>
    </location>
</feature>
<evidence type="ECO:0000259" key="6">
    <source>
        <dbReference type="Pfam" id="PF13914"/>
    </source>
</evidence>
<sequence length="958" mass="103268">MTSAPLPEWKVQLLERKRKEEETSRQREKDQEERLANMPAWKREIIERRKAKQGALSGGNASAGASEPEFSAANCVPHPPETSQRNLEQNKAEEHKEEDRAVLRETIAPVHQNPFIKLQRNKKNQPLLEQPGPTKDDDVTSCRVKQIGDIYGHIIPCVRTIRAENIIIIKSEDAPAVCRPLPEQVLKSQGAEGHWSSRIAGDSCVTEIRASEILIIKSSLSHSVGDLNSLVDGGLLPEEGGKEQGKVSQLLSKFGGQEWNPSRPIRSRSTENILMDSQKHQPPHSFLPSSQWEATKVGGKGEKSAANPPGRSNTLPQVDPLDRAPHRTVVAGYRSQFETTSCDTKRHEPPGRSLSYPSSSSSSSSSNSINSQHKHSELYIQSHNEVTKVRTTAIPRQYPPIDDVVIPAEEFNPIPNTGLRQGASDEAAEPILPNLSVLGGRAASKQASDWGAFQIKPAPSPDFSQIPEGDVQALALANLRAQSRNSFVVIPKRPPGKEEEEEEEEEEEGQRDFHQKQSQHLKQIPHSEDTHQPVSSSSCSSPQPPRPPPSPACHTFDSVPQQKQDAGGEGAEAAVETAAAATTSSFKQEMGVPHQLPCLSVSCLCLPSEPLQALSETSPAASPAAVWADNAEEAVKRESHPPAVAAPQPRDDTTSSTKDPDALLGSEGTTDSNMSRIYNLKPVVARTKNPPPGAASVPAPTAGFQPESSRSPFTVRPTASTGPALPSGASLCGRPDGAEGLSLQHNSQGPKECAPFRSLGRGHTRTGATTFPPKVAVTAPEPAIKLSTAPAMQRRGNTITINPRKMADSANSAGVGKTAPPTVRAAAVENGGVAEGAESKKRYPTVEEIRVIGGYLSLDRSCLAKGDTNRKKLRISFSDSRLETMFEYPSESSLLAELGLDDEPEAPPPGPPAAEEEEEEETVMFTRRVIPGSPTRRAKPLLVGESPLASREHKAPPF</sequence>
<dbReference type="GO" id="GO:0005737">
    <property type="term" value="C:cytoplasm"/>
    <property type="evidence" value="ECO:0007669"/>
    <property type="project" value="UniProtKB-SubCell"/>
</dbReference>
<evidence type="ECO:0000256" key="5">
    <source>
        <dbReference type="SAM" id="MobiDB-lite"/>
    </source>
</evidence>
<feature type="region of interest" description="Disordered" evidence="5">
    <location>
        <begin position="624"/>
        <end position="773"/>
    </location>
</feature>
<evidence type="ECO:0000256" key="3">
    <source>
        <dbReference type="ARBA" id="ARBA00022553"/>
    </source>
</evidence>
<name>A0AAD8CHR1_ACIOX</name>
<feature type="compositionally biased region" description="Low complexity" evidence="5">
    <location>
        <begin position="353"/>
        <end position="371"/>
    </location>
</feature>